<gene>
    <name evidence="2" type="ORF">SETIT_3G238800v2</name>
</gene>
<evidence type="ECO:0000313" key="2">
    <source>
        <dbReference type="EMBL" id="RCV17680.1"/>
    </source>
</evidence>
<feature type="region of interest" description="Disordered" evidence="1">
    <location>
        <begin position="1"/>
        <end position="36"/>
    </location>
</feature>
<name>A0A368QK75_SETIT</name>
<protein>
    <submittedName>
        <fullName evidence="2">Uncharacterized protein</fullName>
    </submittedName>
</protein>
<sequence length="36" mass="3867">MGFFPPTIAPGWGQGVGGSPMSHPWMHSQALDPTTW</sequence>
<accession>A0A368QK75</accession>
<evidence type="ECO:0000256" key="1">
    <source>
        <dbReference type="SAM" id="MobiDB-lite"/>
    </source>
</evidence>
<dbReference type="AlphaFoldDB" id="A0A368QK75"/>
<organism evidence="2">
    <name type="scientific">Setaria italica</name>
    <name type="common">Foxtail millet</name>
    <name type="synonym">Panicum italicum</name>
    <dbReference type="NCBI Taxonomy" id="4555"/>
    <lineage>
        <taxon>Eukaryota</taxon>
        <taxon>Viridiplantae</taxon>
        <taxon>Streptophyta</taxon>
        <taxon>Embryophyta</taxon>
        <taxon>Tracheophyta</taxon>
        <taxon>Spermatophyta</taxon>
        <taxon>Magnoliopsida</taxon>
        <taxon>Liliopsida</taxon>
        <taxon>Poales</taxon>
        <taxon>Poaceae</taxon>
        <taxon>PACMAD clade</taxon>
        <taxon>Panicoideae</taxon>
        <taxon>Panicodae</taxon>
        <taxon>Paniceae</taxon>
        <taxon>Cenchrinae</taxon>
        <taxon>Setaria</taxon>
    </lineage>
</organism>
<reference evidence="2" key="2">
    <citation type="submission" date="2015-07" db="EMBL/GenBank/DDBJ databases">
        <authorList>
            <person name="Noorani M."/>
        </authorList>
    </citation>
    <scope>NUCLEOTIDE SEQUENCE</scope>
    <source>
        <strain evidence="2">Yugu1</strain>
    </source>
</reference>
<proteinExistence type="predicted"/>
<dbReference type="EMBL" id="CM003530">
    <property type="protein sequence ID" value="RCV17680.1"/>
    <property type="molecule type" value="Genomic_DNA"/>
</dbReference>
<reference evidence="2" key="1">
    <citation type="journal article" date="2012" name="Nat. Biotechnol.">
        <title>Reference genome sequence of the model plant Setaria.</title>
        <authorList>
            <person name="Bennetzen J.L."/>
            <person name="Schmutz J."/>
            <person name="Wang H."/>
            <person name="Percifield R."/>
            <person name="Hawkins J."/>
            <person name="Pontaroli A.C."/>
            <person name="Estep M."/>
            <person name="Feng L."/>
            <person name="Vaughn J.N."/>
            <person name="Grimwood J."/>
            <person name="Jenkins J."/>
            <person name="Barry K."/>
            <person name="Lindquist E."/>
            <person name="Hellsten U."/>
            <person name="Deshpande S."/>
            <person name="Wang X."/>
            <person name="Wu X."/>
            <person name="Mitros T."/>
            <person name="Triplett J."/>
            <person name="Yang X."/>
            <person name="Ye C.Y."/>
            <person name="Mauro-Herrera M."/>
            <person name="Wang L."/>
            <person name="Li P."/>
            <person name="Sharma M."/>
            <person name="Sharma R."/>
            <person name="Ronald P.C."/>
            <person name="Panaud O."/>
            <person name="Kellogg E.A."/>
            <person name="Brutnell T.P."/>
            <person name="Doust A.N."/>
            <person name="Tuskan G.A."/>
            <person name="Rokhsar D."/>
            <person name="Devos K.M."/>
        </authorList>
    </citation>
    <scope>NUCLEOTIDE SEQUENCE [LARGE SCALE GENOMIC DNA]</scope>
    <source>
        <strain evidence="2">Yugu1</strain>
    </source>
</reference>